<dbReference type="Pfam" id="PF13508">
    <property type="entry name" value="Acetyltransf_7"/>
    <property type="match status" value="1"/>
</dbReference>
<dbReference type="CDD" id="cd04301">
    <property type="entry name" value="NAT_SF"/>
    <property type="match status" value="1"/>
</dbReference>
<evidence type="ECO:0000313" key="3">
    <source>
        <dbReference type="EMBL" id="MFC7184451.1"/>
    </source>
</evidence>
<feature type="compositionally biased region" description="Gly residues" evidence="1">
    <location>
        <begin position="141"/>
        <end position="161"/>
    </location>
</feature>
<dbReference type="Gene3D" id="3.40.630.30">
    <property type="match status" value="1"/>
</dbReference>
<dbReference type="InterPro" id="IPR000182">
    <property type="entry name" value="GNAT_dom"/>
</dbReference>
<feature type="compositionally biased region" description="Low complexity" evidence="1">
    <location>
        <begin position="162"/>
        <end position="171"/>
    </location>
</feature>
<proteinExistence type="predicted"/>
<dbReference type="Proteomes" id="UP001596435">
    <property type="component" value="Unassembled WGS sequence"/>
</dbReference>
<dbReference type="RefSeq" id="WP_380232769.1">
    <property type="nucleotide sequence ID" value="NZ_JBHTAJ010000102.1"/>
</dbReference>
<sequence>MDMRSRLEQANDNAAAFWVAQATVNGWESVQRAGFTAVRCEGGDSDAHRVVITRPDGQPGEQTGELLELFREWRTARLCLEDPFGRLDLTPHGCEAALGQAVMTRETGPVDPASDVTSGRASRATADAPRWWETPPLTGSVEGGGAVGGSPAVGGPGGGGTEPTSGQRAAGAGAGAEAGDGGEGGRLDVGEALDADGLAEVEETLIEGFPMPARWPVARGTMLPPGLLAVPGYRAWSARIDGKAVGACVSYEHGTTVGIYTVATLPAFRSRGVGRAVVTAALEAHPASVATLVATLLGEPLYRRLGFVEQGVSRWWRYPATPAALTV</sequence>
<protein>
    <submittedName>
        <fullName evidence="3">GNAT family N-acetyltransferase</fullName>
    </submittedName>
</protein>
<comment type="caution">
    <text evidence="3">The sequence shown here is derived from an EMBL/GenBank/DDBJ whole genome shotgun (WGS) entry which is preliminary data.</text>
</comment>
<evidence type="ECO:0000313" key="4">
    <source>
        <dbReference type="Proteomes" id="UP001596435"/>
    </source>
</evidence>
<evidence type="ECO:0000259" key="2">
    <source>
        <dbReference type="PROSITE" id="PS51186"/>
    </source>
</evidence>
<name>A0ABW2G8W1_9ACTN</name>
<gene>
    <name evidence="3" type="ORF">ACFQMG_33355</name>
</gene>
<evidence type="ECO:0000256" key="1">
    <source>
        <dbReference type="SAM" id="MobiDB-lite"/>
    </source>
</evidence>
<accession>A0ABW2G8W1</accession>
<organism evidence="3 4">
    <name type="scientific">Kitasatospora paranensis</name>
    <dbReference type="NCBI Taxonomy" id="258053"/>
    <lineage>
        <taxon>Bacteria</taxon>
        <taxon>Bacillati</taxon>
        <taxon>Actinomycetota</taxon>
        <taxon>Actinomycetes</taxon>
        <taxon>Kitasatosporales</taxon>
        <taxon>Streptomycetaceae</taxon>
        <taxon>Kitasatospora</taxon>
    </lineage>
</organism>
<feature type="region of interest" description="Disordered" evidence="1">
    <location>
        <begin position="105"/>
        <end position="189"/>
    </location>
</feature>
<reference evidence="4" key="1">
    <citation type="journal article" date="2019" name="Int. J. Syst. Evol. Microbiol.">
        <title>The Global Catalogue of Microorganisms (GCM) 10K type strain sequencing project: providing services to taxonomists for standard genome sequencing and annotation.</title>
        <authorList>
            <consortium name="The Broad Institute Genomics Platform"/>
            <consortium name="The Broad Institute Genome Sequencing Center for Infectious Disease"/>
            <person name="Wu L."/>
            <person name="Ma J."/>
        </authorList>
    </citation>
    <scope>NUCLEOTIDE SEQUENCE [LARGE SCALE GENOMIC DNA]</scope>
    <source>
        <strain evidence="4">CGMCC 1.12859</strain>
    </source>
</reference>
<dbReference type="InterPro" id="IPR016181">
    <property type="entry name" value="Acyl_CoA_acyltransferase"/>
</dbReference>
<feature type="domain" description="N-acetyltransferase" evidence="2">
    <location>
        <begin position="188"/>
        <end position="327"/>
    </location>
</feature>
<dbReference type="PROSITE" id="PS51186">
    <property type="entry name" value="GNAT"/>
    <property type="match status" value="1"/>
</dbReference>
<keyword evidence="4" id="KW-1185">Reference proteome</keyword>
<feature type="compositionally biased region" description="Gly residues" evidence="1">
    <location>
        <begin position="172"/>
        <end position="182"/>
    </location>
</feature>
<dbReference type="EMBL" id="JBHTAJ010000102">
    <property type="protein sequence ID" value="MFC7184451.1"/>
    <property type="molecule type" value="Genomic_DNA"/>
</dbReference>
<dbReference type="SUPFAM" id="SSF55729">
    <property type="entry name" value="Acyl-CoA N-acyltransferases (Nat)"/>
    <property type="match status" value="1"/>
</dbReference>